<reference evidence="3" key="1">
    <citation type="journal article" date="2022" name="Front. Genet.">
        <title>Chromosome-Scale Assembly of the Dendrobium nobile Genome Provides Insights Into the Molecular Mechanism of the Biosynthesis of the Medicinal Active Ingredient of Dendrobium.</title>
        <authorList>
            <person name="Xu Q."/>
            <person name="Niu S.-C."/>
            <person name="Li K.-L."/>
            <person name="Zheng P.-J."/>
            <person name="Zhang X.-J."/>
            <person name="Jia Y."/>
            <person name="Liu Y."/>
            <person name="Niu Y.-X."/>
            <person name="Yu L.-H."/>
            <person name="Chen D.-F."/>
            <person name="Zhang G.-Q."/>
        </authorList>
    </citation>
    <scope>NUCLEOTIDE SEQUENCE</scope>
    <source>
        <tissue evidence="3">Leaf</tissue>
    </source>
</reference>
<evidence type="ECO:0008006" key="5">
    <source>
        <dbReference type="Google" id="ProtNLM"/>
    </source>
</evidence>
<dbReference type="OrthoDB" id="295029at2759"/>
<organism evidence="3 4">
    <name type="scientific">Dendrobium nobile</name>
    <name type="common">Orchid</name>
    <dbReference type="NCBI Taxonomy" id="94219"/>
    <lineage>
        <taxon>Eukaryota</taxon>
        <taxon>Viridiplantae</taxon>
        <taxon>Streptophyta</taxon>
        <taxon>Embryophyta</taxon>
        <taxon>Tracheophyta</taxon>
        <taxon>Spermatophyta</taxon>
        <taxon>Magnoliopsida</taxon>
        <taxon>Liliopsida</taxon>
        <taxon>Asparagales</taxon>
        <taxon>Orchidaceae</taxon>
        <taxon>Epidendroideae</taxon>
        <taxon>Malaxideae</taxon>
        <taxon>Dendrobiinae</taxon>
        <taxon>Dendrobium</taxon>
    </lineage>
</organism>
<dbReference type="InterPro" id="IPR007587">
    <property type="entry name" value="SAPS"/>
</dbReference>
<keyword evidence="4" id="KW-1185">Reference proteome</keyword>
<dbReference type="SUPFAM" id="SSF48371">
    <property type="entry name" value="ARM repeat"/>
    <property type="match status" value="1"/>
</dbReference>
<feature type="compositionally biased region" description="Polar residues" evidence="2">
    <location>
        <begin position="625"/>
        <end position="644"/>
    </location>
</feature>
<dbReference type="InterPro" id="IPR016024">
    <property type="entry name" value="ARM-type_fold"/>
</dbReference>
<accession>A0A8T3B9C1</accession>
<feature type="region of interest" description="Disordered" evidence="2">
    <location>
        <begin position="611"/>
        <end position="666"/>
    </location>
</feature>
<feature type="region of interest" description="Disordered" evidence="2">
    <location>
        <begin position="686"/>
        <end position="728"/>
    </location>
</feature>
<dbReference type="GO" id="GO:0019903">
    <property type="term" value="F:protein phosphatase binding"/>
    <property type="evidence" value="ECO:0007669"/>
    <property type="project" value="InterPro"/>
</dbReference>
<evidence type="ECO:0000256" key="1">
    <source>
        <dbReference type="ARBA" id="ARBA00006180"/>
    </source>
</evidence>
<evidence type="ECO:0000313" key="4">
    <source>
        <dbReference type="Proteomes" id="UP000829196"/>
    </source>
</evidence>
<feature type="compositionally biased region" description="Polar residues" evidence="2">
    <location>
        <begin position="695"/>
        <end position="705"/>
    </location>
</feature>
<evidence type="ECO:0000313" key="3">
    <source>
        <dbReference type="EMBL" id="KAI0507401.1"/>
    </source>
</evidence>
<name>A0A8T3B9C1_DENNO</name>
<gene>
    <name evidence="3" type="ORF">KFK09_013526</name>
</gene>
<sequence>MFWRMTGAPLASPVDTILDKENCTLEELLDEDEIIQECKAMNSRLINFLCGRTQVEQLLRYIIETAPDEADKKRTFKHPYVSCEIFTCDVDIILQSLVEDEKLLNMLFSFLKPDHPHSTFLAGYFSKVVLCLMARRTAQLMSYVQGHPEIFRQLVDLIGITSMMEVLIRLIGADENMYSSHTDPLQWVDATEVLDLIVDKFSSSDSAEVHANAAEVLCAITRYSPPGLAAKVCSPSFVGRLFQNALEDSRPKSVLIQSLSVCICLLDPKRLLQSSYQSFRSQLSHGTVVIADPETVYLMLERLGYLLKLLDVTTSDDALPSTFGYLKPPLGKHRLKIVEFISILFTLGSKDAEKELIRLGALRHALDLFFEYPFNNFLHHKVESIIVSCLESKKASLVEHVLHECDIVGKILQVEKQPALQIDCNKPTVLAQGRSPPRIGNIGHLTRIANKLVQEANNYGIIQKHLQENSEWVDWHAKVLVKRNLVENVCNWACGRPSSLHDRVRDSDDEDLRDRDDYDVATLASNLSQAFRYNIYDNDVIEEAQGSLEHDKEDVHFDDESAVVISALRLGDDHDSSLFTNSNWFAFEGNRAVNDLSPVSLASPLQNLDGAGKIVGGESEDPADRSTSSSDFQDTGATGHSNGSLMKDDLANSNPPIESAKPPEWIEWRESTVTISNALKVEIELKDNTTDDMETQNQELESSPGSKKLATIMSPVSDRNVIPLASQS</sequence>
<dbReference type="Gene3D" id="1.25.10.10">
    <property type="entry name" value="Leucine-rich Repeat Variant"/>
    <property type="match status" value="1"/>
</dbReference>
<dbReference type="PANTHER" id="PTHR12634">
    <property type="entry name" value="SIT4 YEAST -ASSOCIATING PROTEIN-RELATED"/>
    <property type="match status" value="1"/>
</dbReference>
<dbReference type="Proteomes" id="UP000829196">
    <property type="component" value="Unassembled WGS sequence"/>
</dbReference>
<dbReference type="GO" id="GO:0019888">
    <property type="term" value="F:protein phosphatase regulator activity"/>
    <property type="evidence" value="ECO:0007669"/>
    <property type="project" value="TreeGrafter"/>
</dbReference>
<dbReference type="Pfam" id="PF04499">
    <property type="entry name" value="SAPS"/>
    <property type="match status" value="1"/>
</dbReference>
<dbReference type="InterPro" id="IPR011989">
    <property type="entry name" value="ARM-like"/>
</dbReference>
<protein>
    <recommendedName>
        <fullName evidence="5">SIT4 phosphatase-associated family protein</fullName>
    </recommendedName>
</protein>
<dbReference type="AlphaFoldDB" id="A0A8T3B9C1"/>
<proteinExistence type="inferred from homology"/>
<dbReference type="PANTHER" id="PTHR12634:SF37">
    <property type="entry name" value="SIT4 PHOSPHATASE-ASSOCIATED FAMILY PROTEIN"/>
    <property type="match status" value="1"/>
</dbReference>
<comment type="caution">
    <text evidence="3">The sequence shown here is derived from an EMBL/GenBank/DDBJ whole genome shotgun (WGS) entry which is preliminary data.</text>
</comment>
<dbReference type="EMBL" id="JAGYWB010000010">
    <property type="protein sequence ID" value="KAI0507401.1"/>
    <property type="molecule type" value="Genomic_DNA"/>
</dbReference>
<comment type="similarity">
    <text evidence="1">Belongs to the SAPS family.</text>
</comment>
<evidence type="ECO:0000256" key="2">
    <source>
        <dbReference type="SAM" id="MobiDB-lite"/>
    </source>
</evidence>